<reference evidence="2 3" key="1">
    <citation type="journal article" date="2018" name="Sci. Rep.">
        <title>Genomic signatures of local adaptation to the degree of environmental predictability in rotifers.</title>
        <authorList>
            <person name="Franch-Gras L."/>
            <person name="Hahn C."/>
            <person name="Garcia-Roger E.M."/>
            <person name="Carmona M.J."/>
            <person name="Serra M."/>
            <person name="Gomez A."/>
        </authorList>
    </citation>
    <scope>NUCLEOTIDE SEQUENCE [LARGE SCALE GENOMIC DNA]</scope>
    <source>
        <strain evidence="2">HYR1</strain>
    </source>
</reference>
<evidence type="ECO:0000256" key="1">
    <source>
        <dbReference type="SAM" id="Phobius"/>
    </source>
</evidence>
<accession>A0A3M7SE29</accession>
<organism evidence="2 3">
    <name type="scientific">Brachionus plicatilis</name>
    <name type="common">Marine rotifer</name>
    <name type="synonym">Brachionus muelleri</name>
    <dbReference type="NCBI Taxonomy" id="10195"/>
    <lineage>
        <taxon>Eukaryota</taxon>
        <taxon>Metazoa</taxon>
        <taxon>Spiralia</taxon>
        <taxon>Gnathifera</taxon>
        <taxon>Rotifera</taxon>
        <taxon>Eurotatoria</taxon>
        <taxon>Monogononta</taxon>
        <taxon>Pseudotrocha</taxon>
        <taxon>Ploima</taxon>
        <taxon>Brachionidae</taxon>
        <taxon>Brachionus</taxon>
    </lineage>
</organism>
<keyword evidence="1" id="KW-1133">Transmembrane helix</keyword>
<keyword evidence="1" id="KW-0472">Membrane</keyword>
<protein>
    <submittedName>
        <fullName evidence="2">Uncharacterized protein</fullName>
    </submittedName>
</protein>
<proteinExistence type="predicted"/>
<comment type="caution">
    <text evidence="2">The sequence shown here is derived from an EMBL/GenBank/DDBJ whole genome shotgun (WGS) entry which is preliminary data.</text>
</comment>
<name>A0A3M7SE29_BRAPC</name>
<dbReference type="Proteomes" id="UP000276133">
    <property type="component" value="Unassembled WGS sequence"/>
</dbReference>
<evidence type="ECO:0000313" key="2">
    <source>
        <dbReference type="EMBL" id="RNA34046.1"/>
    </source>
</evidence>
<sequence length="124" mass="14750">MLAYILLHNFTRNIVKKCNKRPTNNTFNDNINDLKNIIQKISLKIFYVQYGLNFLAYITLKYVIDIIFFTCLLLLIKSFVIKRSMLKYATYKLSIYNYINLIFIDFCYSVDYDKGTSLLINLEI</sequence>
<feature type="transmembrane region" description="Helical" evidence="1">
    <location>
        <begin position="54"/>
        <end position="76"/>
    </location>
</feature>
<gene>
    <name evidence="2" type="ORF">BpHYR1_007101</name>
</gene>
<dbReference type="AlphaFoldDB" id="A0A3M7SE29"/>
<keyword evidence="3" id="KW-1185">Reference proteome</keyword>
<dbReference type="EMBL" id="REGN01001531">
    <property type="protein sequence ID" value="RNA34046.1"/>
    <property type="molecule type" value="Genomic_DNA"/>
</dbReference>
<evidence type="ECO:0000313" key="3">
    <source>
        <dbReference type="Proteomes" id="UP000276133"/>
    </source>
</evidence>
<keyword evidence="1" id="KW-0812">Transmembrane</keyword>